<evidence type="ECO:0000313" key="2">
    <source>
        <dbReference type="EMBL" id="CAD7277114.1"/>
    </source>
</evidence>
<dbReference type="AlphaFoldDB" id="A0A7R9BN89"/>
<dbReference type="PROSITE" id="PS50897">
    <property type="entry name" value="CTLH"/>
    <property type="match status" value="1"/>
</dbReference>
<dbReference type="PROSITE" id="PS50896">
    <property type="entry name" value="LISH"/>
    <property type="match status" value="1"/>
</dbReference>
<dbReference type="Pfam" id="PF25602">
    <property type="entry name" value="WDR47_COR"/>
    <property type="match status" value="1"/>
</dbReference>
<proteinExistence type="predicted"/>
<evidence type="ECO:0000259" key="1">
    <source>
        <dbReference type="PROSITE" id="PS50897"/>
    </source>
</evidence>
<dbReference type="InterPro" id="IPR006594">
    <property type="entry name" value="LisH"/>
</dbReference>
<organism evidence="2">
    <name type="scientific">Notodromas monacha</name>
    <dbReference type="NCBI Taxonomy" id="399045"/>
    <lineage>
        <taxon>Eukaryota</taxon>
        <taxon>Metazoa</taxon>
        <taxon>Ecdysozoa</taxon>
        <taxon>Arthropoda</taxon>
        <taxon>Crustacea</taxon>
        <taxon>Oligostraca</taxon>
        <taxon>Ostracoda</taxon>
        <taxon>Podocopa</taxon>
        <taxon>Podocopida</taxon>
        <taxon>Cypridocopina</taxon>
        <taxon>Cypridoidea</taxon>
        <taxon>Cyprididae</taxon>
        <taxon>Notodromas</taxon>
    </lineage>
</organism>
<dbReference type="PANTHER" id="PTHR19863:SF11">
    <property type="entry name" value="WD REPEAT-CONTAINING PROTEIN 47-LIKE PROTEIN"/>
    <property type="match status" value="1"/>
</dbReference>
<dbReference type="EMBL" id="CAJPEX010000800">
    <property type="protein sequence ID" value="CAG0917266.1"/>
    <property type="molecule type" value="Genomic_DNA"/>
</dbReference>
<dbReference type="PANTHER" id="PTHR19863">
    <property type="entry name" value="NEMITIN (NEURONAL ENRICHED MAP INTERACTING PROTEIN) HOMOLOG"/>
    <property type="match status" value="1"/>
</dbReference>
<evidence type="ECO:0000313" key="3">
    <source>
        <dbReference type="Proteomes" id="UP000678499"/>
    </source>
</evidence>
<gene>
    <name evidence="2" type="ORF">NMOB1V02_LOCUS4856</name>
</gene>
<protein>
    <recommendedName>
        <fullName evidence="1">CTLH domain-containing protein</fullName>
    </recommendedName>
</protein>
<keyword evidence="3" id="KW-1185">Reference proteome</keyword>
<sequence length="571" mass="63606">MPVAAGHLSLKEEDVIKLALEFLNNRDLHITQVSLERETGVINGAYSDDVLFLRQLILDGQWEDVLEFIQPLESIPGFSKDAFHYIILKHKYVELLCIKLEAPDASNLEEAVEEVVKVLNDLEKFCPSKEEYGTLCLLLTVNRLSEQVDFKDWNPSTARIRCFNSVLPLVEKYLASDPKAEPVRFSQSDRLLQLIIKGILYESCVDFCQQKATSSGDVAATGSTMQFSELLTTTGFSDSDLSLISWLQSIPAEIFGCPFEQKTLNVDVERLEKPSLETSWTEHMLVTPIKPNIFPHSATPNTRSKSADIMSRSLNLASGDGHIRMQTGSGPSSTLSAELEKMSRSFASFHLTGKKSMNTSVDRLFEENPVNELPTIAEKIEVHHESIPKQESVMTTSTDLFREYCRQKQRVPSREGPGSSNALSSAQNVPVVAEFPKTDFNPVPQNYVHHSYRHAPVDVGLTIPRSANGMGELHQIYPTSQLGMNSVDRHGVRPMPVGQSTQYSQDTLSGSVNSLLDERDATHDPGGLRMGKFESTKLFLGERKTYLPNAPVIFLTFNRTAINLVAKSLLS</sequence>
<reference evidence="2" key="1">
    <citation type="submission" date="2020-11" db="EMBL/GenBank/DDBJ databases">
        <authorList>
            <person name="Tran Van P."/>
        </authorList>
    </citation>
    <scope>NUCLEOTIDE SEQUENCE</scope>
</reference>
<dbReference type="InterPro" id="IPR006595">
    <property type="entry name" value="CTLH_C"/>
</dbReference>
<dbReference type="Proteomes" id="UP000678499">
    <property type="component" value="Unassembled WGS sequence"/>
</dbReference>
<name>A0A7R9BN89_9CRUS</name>
<dbReference type="InterPro" id="IPR040067">
    <property type="entry name" value="WDR47"/>
</dbReference>
<feature type="domain" description="CTLH" evidence="1">
    <location>
        <begin position="46"/>
        <end position="103"/>
    </location>
</feature>
<dbReference type="OrthoDB" id="187712at2759"/>
<accession>A0A7R9BN89</accession>
<dbReference type="InterPro" id="IPR057749">
    <property type="entry name" value="WDR47_COR"/>
</dbReference>
<dbReference type="SMART" id="SM00668">
    <property type="entry name" value="CTLH"/>
    <property type="match status" value="1"/>
</dbReference>
<dbReference type="EMBL" id="OA882837">
    <property type="protein sequence ID" value="CAD7277114.1"/>
    <property type="molecule type" value="Genomic_DNA"/>
</dbReference>